<evidence type="ECO:0000313" key="4">
    <source>
        <dbReference type="EMBL" id="MFC4586143.1"/>
    </source>
</evidence>
<evidence type="ECO:0000313" key="5">
    <source>
        <dbReference type="Proteomes" id="UP001595891"/>
    </source>
</evidence>
<dbReference type="Pfam" id="PF01156">
    <property type="entry name" value="IU_nuc_hydro"/>
    <property type="match status" value="1"/>
</dbReference>
<dbReference type="InterPro" id="IPR036452">
    <property type="entry name" value="Ribo_hydro-like"/>
</dbReference>
<dbReference type="InterPro" id="IPR023186">
    <property type="entry name" value="IUNH"/>
</dbReference>
<dbReference type="PANTHER" id="PTHR12304">
    <property type="entry name" value="INOSINE-URIDINE PREFERRING NUCLEOSIDE HYDROLASE"/>
    <property type="match status" value="1"/>
</dbReference>
<dbReference type="GO" id="GO:0016787">
    <property type="term" value="F:hydrolase activity"/>
    <property type="evidence" value="ECO:0007669"/>
    <property type="project" value="UniProtKB-KW"/>
</dbReference>
<accession>A0ABV9E9Y6</accession>
<proteinExistence type="predicted"/>
<keyword evidence="2" id="KW-0326">Glycosidase</keyword>
<dbReference type="SUPFAM" id="SSF53590">
    <property type="entry name" value="Nucleoside hydrolase"/>
    <property type="match status" value="1"/>
</dbReference>
<evidence type="ECO:0000256" key="1">
    <source>
        <dbReference type="ARBA" id="ARBA00022801"/>
    </source>
</evidence>
<feature type="domain" description="Inosine/uridine-preferring nucleoside hydrolase" evidence="3">
    <location>
        <begin position="6"/>
        <end position="313"/>
    </location>
</feature>
<name>A0ABV9E9Y6_9ACTN</name>
<dbReference type="PANTHER" id="PTHR12304:SF4">
    <property type="entry name" value="URIDINE NUCLEOSIDASE"/>
    <property type="match status" value="1"/>
</dbReference>
<keyword evidence="1 4" id="KW-0378">Hydrolase</keyword>
<comment type="caution">
    <text evidence="4">The sequence shown here is derived from an EMBL/GenBank/DDBJ whole genome shotgun (WGS) entry which is preliminary data.</text>
</comment>
<evidence type="ECO:0000259" key="3">
    <source>
        <dbReference type="Pfam" id="PF01156"/>
    </source>
</evidence>
<keyword evidence="5" id="KW-1185">Reference proteome</keyword>
<evidence type="ECO:0000256" key="2">
    <source>
        <dbReference type="ARBA" id="ARBA00023295"/>
    </source>
</evidence>
<dbReference type="Gene3D" id="3.90.245.10">
    <property type="entry name" value="Ribonucleoside hydrolase-like"/>
    <property type="match status" value="1"/>
</dbReference>
<sequence>MSARKIIIDCDPGIDDALAITLAHGSPALEIVGITTVGGNVNLAYTTANALRLREFLGFPEVPVTAGSAGPLLRDPWNEPDARDTLAARRRTPKDAANVHGEFGLGGARLPEAVLPPRDGHAADFIIDTLRAAPGEITLVAIGPLTNVALAVLKEPRVVDWAREFAILGGSYTRGNYSPAAEFNIAADPESAAVVFGAGWTVTTIGLDVSRQALAVGRIVDRMRAMGRLGTDLLVPCVEFYGMVTADEGPAVHDACALAYLIDPSLVTLEPAVVQVETAGRYTSGMTVTDFGLAGRAPNAMVGTSIDVPRFWDLVLTTYENVAGRLGG</sequence>
<dbReference type="InterPro" id="IPR001910">
    <property type="entry name" value="Inosine/uridine_hydrolase_dom"/>
</dbReference>
<protein>
    <submittedName>
        <fullName evidence="4">Nucleoside hydrolase</fullName>
    </submittedName>
</protein>
<reference evidence="5" key="1">
    <citation type="journal article" date="2019" name="Int. J. Syst. Evol. Microbiol.">
        <title>The Global Catalogue of Microorganisms (GCM) 10K type strain sequencing project: providing services to taxonomists for standard genome sequencing and annotation.</title>
        <authorList>
            <consortium name="The Broad Institute Genomics Platform"/>
            <consortium name="The Broad Institute Genome Sequencing Center for Infectious Disease"/>
            <person name="Wu L."/>
            <person name="Ma J."/>
        </authorList>
    </citation>
    <scope>NUCLEOTIDE SEQUENCE [LARGE SCALE GENOMIC DNA]</scope>
    <source>
        <strain evidence="5">CCUG 49560</strain>
    </source>
</reference>
<dbReference type="EMBL" id="JBHSFN010000004">
    <property type="protein sequence ID" value="MFC4586143.1"/>
    <property type="molecule type" value="Genomic_DNA"/>
</dbReference>
<organism evidence="4 5">
    <name type="scientific">Sphaerisporangium corydalis</name>
    <dbReference type="NCBI Taxonomy" id="1441875"/>
    <lineage>
        <taxon>Bacteria</taxon>
        <taxon>Bacillati</taxon>
        <taxon>Actinomycetota</taxon>
        <taxon>Actinomycetes</taxon>
        <taxon>Streptosporangiales</taxon>
        <taxon>Streptosporangiaceae</taxon>
        <taxon>Sphaerisporangium</taxon>
    </lineage>
</organism>
<dbReference type="Proteomes" id="UP001595891">
    <property type="component" value="Unassembled WGS sequence"/>
</dbReference>
<gene>
    <name evidence="4" type="ORF">ACFO8L_08670</name>
</gene>
<dbReference type="CDD" id="cd02651">
    <property type="entry name" value="nuc_hydro_IU_UC_XIUA"/>
    <property type="match status" value="1"/>
</dbReference>
<dbReference type="RefSeq" id="WP_262841609.1">
    <property type="nucleotide sequence ID" value="NZ_JANZYP010000006.1"/>
</dbReference>